<feature type="transmembrane region" description="Helical" evidence="8">
    <location>
        <begin position="66"/>
        <end position="88"/>
    </location>
</feature>
<feature type="transmembrane region" description="Helical" evidence="8">
    <location>
        <begin position="124"/>
        <end position="144"/>
    </location>
</feature>
<evidence type="ECO:0000313" key="9">
    <source>
        <dbReference type="EMBL" id="VYT87432.1"/>
    </source>
</evidence>
<evidence type="ECO:0000256" key="7">
    <source>
        <dbReference type="ARBA" id="ARBA00023136"/>
    </source>
</evidence>
<evidence type="ECO:0000256" key="3">
    <source>
        <dbReference type="ARBA" id="ARBA00022448"/>
    </source>
</evidence>
<evidence type="ECO:0000256" key="2">
    <source>
        <dbReference type="ARBA" id="ARBA00010145"/>
    </source>
</evidence>
<protein>
    <submittedName>
        <fullName evidence="9">Membrane transport protein</fullName>
    </submittedName>
</protein>
<reference evidence="9" key="1">
    <citation type="submission" date="2019-11" db="EMBL/GenBank/DDBJ databases">
        <authorList>
            <person name="Feng L."/>
        </authorList>
    </citation>
    <scope>NUCLEOTIDE SEQUENCE</scope>
    <source>
        <strain evidence="9">ChathewayiLFYP18</strain>
    </source>
</reference>
<feature type="transmembrane region" description="Helical" evidence="8">
    <location>
        <begin position="219"/>
        <end position="240"/>
    </location>
</feature>
<feature type="transmembrane region" description="Helical" evidence="8">
    <location>
        <begin position="100"/>
        <end position="118"/>
    </location>
</feature>
<feature type="transmembrane region" description="Helical" evidence="8">
    <location>
        <begin position="282"/>
        <end position="305"/>
    </location>
</feature>
<keyword evidence="4" id="KW-1003">Cell membrane</keyword>
<keyword evidence="6 8" id="KW-1133">Transmembrane helix</keyword>
<feature type="transmembrane region" description="Helical" evidence="8">
    <location>
        <begin position="252"/>
        <end position="270"/>
    </location>
</feature>
<sequence length="307" mass="34178">MVAWLLIKQIAVLFIIMLTGILIVKYGLVKAEDSRVLSVLTIYLVMPCVIIHAFQIDYSEKIKNGFLLAFASAILIHVVLLLLSGIVGKVIKLNLIEKTSLIYSNSGNFIIPLVLAILGEEWLIYASAYMVVQLIFFWTHGQSLMQSEKNFQWKKILCNVNLVSIMIGITIFFRGITLPSIINNAMSSVSAMVGPLSMIMLGMLVAGSNCDGLLRRKRTWLILALKMLIFPGIILVILKYTGIANLTPEGRTILLISLLATTTPSATMAVQMAQIFQKDELYAVQINIMTTLVCIITMPILIYLYQM</sequence>
<feature type="transmembrane region" description="Helical" evidence="8">
    <location>
        <begin position="36"/>
        <end position="54"/>
    </location>
</feature>
<comment type="subcellular location">
    <subcellularLocation>
        <location evidence="1">Cell membrane</location>
        <topology evidence="1">Multi-pass membrane protein</topology>
    </subcellularLocation>
</comment>
<name>A0A6N3AH40_9FIRM</name>
<evidence type="ECO:0000256" key="8">
    <source>
        <dbReference type="SAM" id="Phobius"/>
    </source>
</evidence>
<dbReference type="EMBL" id="CACRUH010000015">
    <property type="protein sequence ID" value="VYT87432.1"/>
    <property type="molecule type" value="Genomic_DNA"/>
</dbReference>
<dbReference type="Pfam" id="PF03547">
    <property type="entry name" value="Mem_trans"/>
    <property type="match status" value="2"/>
</dbReference>
<proteinExistence type="inferred from homology"/>
<dbReference type="PANTHER" id="PTHR36838">
    <property type="entry name" value="AUXIN EFFLUX CARRIER FAMILY PROTEIN"/>
    <property type="match status" value="1"/>
</dbReference>
<keyword evidence="7 8" id="KW-0472">Membrane</keyword>
<dbReference type="InterPro" id="IPR038770">
    <property type="entry name" value="Na+/solute_symporter_sf"/>
</dbReference>
<dbReference type="Gene3D" id="1.20.1530.20">
    <property type="match status" value="1"/>
</dbReference>
<keyword evidence="3" id="KW-0813">Transport</keyword>
<keyword evidence="5 8" id="KW-0812">Transmembrane</keyword>
<comment type="similarity">
    <text evidence="2">Belongs to the auxin efflux carrier (TC 2.A.69) family.</text>
</comment>
<dbReference type="GO" id="GO:0005886">
    <property type="term" value="C:plasma membrane"/>
    <property type="evidence" value="ECO:0007669"/>
    <property type="project" value="UniProtKB-SubCell"/>
</dbReference>
<dbReference type="InterPro" id="IPR004776">
    <property type="entry name" value="Mem_transp_PIN-like"/>
</dbReference>
<feature type="transmembrane region" description="Helical" evidence="8">
    <location>
        <begin position="6"/>
        <end position="24"/>
    </location>
</feature>
<accession>A0A6N3AH40</accession>
<dbReference type="GO" id="GO:0055085">
    <property type="term" value="P:transmembrane transport"/>
    <property type="evidence" value="ECO:0007669"/>
    <property type="project" value="InterPro"/>
</dbReference>
<dbReference type="PANTHER" id="PTHR36838:SF1">
    <property type="entry name" value="SLR1864 PROTEIN"/>
    <property type="match status" value="1"/>
</dbReference>
<feature type="transmembrane region" description="Helical" evidence="8">
    <location>
        <begin position="188"/>
        <end position="207"/>
    </location>
</feature>
<gene>
    <name evidence="9" type="ORF">CHLFYP18_05791</name>
</gene>
<evidence type="ECO:0000256" key="4">
    <source>
        <dbReference type="ARBA" id="ARBA00022475"/>
    </source>
</evidence>
<dbReference type="AlphaFoldDB" id="A0A6N3AH40"/>
<evidence type="ECO:0000256" key="6">
    <source>
        <dbReference type="ARBA" id="ARBA00022989"/>
    </source>
</evidence>
<evidence type="ECO:0000256" key="1">
    <source>
        <dbReference type="ARBA" id="ARBA00004651"/>
    </source>
</evidence>
<organism evidence="9">
    <name type="scientific">Hungatella hathewayi</name>
    <dbReference type="NCBI Taxonomy" id="154046"/>
    <lineage>
        <taxon>Bacteria</taxon>
        <taxon>Bacillati</taxon>
        <taxon>Bacillota</taxon>
        <taxon>Clostridia</taxon>
        <taxon>Lachnospirales</taxon>
        <taxon>Lachnospiraceae</taxon>
        <taxon>Hungatella</taxon>
    </lineage>
</organism>
<evidence type="ECO:0000256" key="5">
    <source>
        <dbReference type="ARBA" id="ARBA00022692"/>
    </source>
</evidence>
<feature type="transmembrane region" description="Helical" evidence="8">
    <location>
        <begin position="156"/>
        <end position="176"/>
    </location>
</feature>
<dbReference type="RefSeq" id="WP_156832442.1">
    <property type="nucleotide sequence ID" value="NZ_CACRUH010000015.1"/>
</dbReference>